<organism evidence="10 11">
    <name type="scientific">Haoranjiania flava</name>
    <dbReference type="NCBI Taxonomy" id="1856322"/>
    <lineage>
        <taxon>Bacteria</taxon>
        <taxon>Pseudomonadati</taxon>
        <taxon>Bacteroidota</taxon>
        <taxon>Chitinophagia</taxon>
        <taxon>Chitinophagales</taxon>
        <taxon>Chitinophagaceae</taxon>
        <taxon>Haoranjiania</taxon>
    </lineage>
</organism>
<keyword evidence="4" id="KW-0732">Signal</keyword>
<dbReference type="Proteomes" id="UP001209317">
    <property type="component" value="Unassembled WGS sequence"/>
</dbReference>
<dbReference type="Pfam" id="PF00703">
    <property type="entry name" value="Glyco_hydro_2"/>
    <property type="match status" value="1"/>
</dbReference>
<dbReference type="Gene3D" id="3.20.20.80">
    <property type="entry name" value="Glycosidases"/>
    <property type="match status" value="1"/>
</dbReference>
<feature type="domain" description="DUF4982" evidence="7">
    <location>
        <begin position="622"/>
        <end position="681"/>
    </location>
</feature>
<name>A0AAE3IK37_9BACT</name>
<dbReference type="Pfam" id="PF22666">
    <property type="entry name" value="Glyco_hydro_2_N2"/>
    <property type="match status" value="1"/>
</dbReference>
<evidence type="ECO:0000259" key="6">
    <source>
        <dbReference type="Pfam" id="PF02836"/>
    </source>
</evidence>
<dbReference type="InterPro" id="IPR023232">
    <property type="entry name" value="Glyco_hydro_2_AS"/>
</dbReference>
<dbReference type="PANTHER" id="PTHR42732">
    <property type="entry name" value="BETA-GALACTOSIDASE"/>
    <property type="match status" value="1"/>
</dbReference>
<accession>A0AAE3IK37</accession>
<dbReference type="PRINTS" id="PR00132">
    <property type="entry name" value="GLHYDRLASE2"/>
</dbReference>
<dbReference type="SUPFAM" id="SSF51445">
    <property type="entry name" value="(Trans)glycosidases"/>
    <property type="match status" value="1"/>
</dbReference>
<feature type="domain" description="Glycoside hydrolase family 2 catalytic" evidence="6">
    <location>
        <begin position="292"/>
        <end position="513"/>
    </location>
</feature>
<feature type="domain" description="Glycoside hydrolase family 2" evidence="8">
    <location>
        <begin position="696"/>
        <end position="798"/>
    </location>
</feature>
<feature type="chain" id="PRO_5041901931" evidence="4">
    <location>
        <begin position="21"/>
        <end position="802"/>
    </location>
</feature>
<evidence type="ECO:0000256" key="1">
    <source>
        <dbReference type="ARBA" id="ARBA00007401"/>
    </source>
</evidence>
<evidence type="ECO:0000259" key="5">
    <source>
        <dbReference type="Pfam" id="PF00703"/>
    </source>
</evidence>
<dbReference type="Pfam" id="PF02836">
    <property type="entry name" value="Glyco_hydro_2_C"/>
    <property type="match status" value="1"/>
</dbReference>
<dbReference type="InterPro" id="IPR017853">
    <property type="entry name" value="GH"/>
</dbReference>
<dbReference type="RefSeq" id="WP_263036602.1">
    <property type="nucleotide sequence ID" value="NZ_JAOTPL010000001.1"/>
</dbReference>
<evidence type="ECO:0000256" key="4">
    <source>
        <dbReference type="SAM" id="SignalP"/>
    </source>
</evidence>
<dbReference type="InterPro" id="IPR006101">
    <property type="entry name" value="Glyco_hydro_2"/>
</dbReference>
<dbReference type="EMBL" id="JAOTPL010000001">
    <property type="protein sequence ID" value="MCU7693114.1"/>
    <property type="molecule type" value="Genomic_DNA"/>
</dbReference>
<dbReference type="Pfam" id="PF16355">
    <property type="entry name" value="DUF4982"/>
    <property type="match status" value="1"/>
</dbReference>
<dbReference type="Gene3D" id="2.60.40.10">
    <property type="entry name" value="Immunoglobulins"/>
    <property type="match status" value="3"/>
</dbReference>
<keyword evidence="11" id="KW-1185">Reference proteome</keyword>
<dbReference type="Pfam" id="PF18565">
    <property type="entry name" value="Glyco_hydro2_C5"/>
    <property type="match status" value="1"/>
</dbReference>
<dbReference type="InterPro" id="IPR032311">
    <property type="entry name" value="DUF4982"/>
</dbReference>
<dbReference type="SUPFAM" id="SSF49785">
    <property type="entry name" value="Galactose-binding domain-like"/>
    <property type="match status" value="1"/>
</dbReference>
<dbReference type="InterPro" id="IPR040605">
    <property type="entry name" value="Glyco_hydro2_dom5"/>
</dbReference>
<proteinExistence type="inferred from homology"/>
<sequence length="802" mass="90612">MMSRFYLALILLVCATNSFAQKSKFNDGWLFKADTANSLNEKALQAKPWRPVALPHDWSIEQPFDGNSPSGNRGAALRGGLGMYQKEFILNNADKNKRIFIVFDGVYMNSTVWINGHKLGTRPFGYISFEYELTPHLKFNGQKNTLLVRAENKQPNSRWYSGSGIYRNVWLDRRGNTFVKNWGTYISTPQVSRHSALVNIETKIVDANNQQTELQTTIYDKNGKAIKTLVQALAVNSGEQSVLQQVTLANPDLWSVETPNLYTAVSRVLVNGKEQHRYTTSFGVRHFYFDQQKGFFLNDKPVKIIGACMHHDLGALGAAINVRAMERQLQILKGMGLNGIRTSHNPPAPELLDLCDKMGFIVMNETFDVWSRDKENTPYNYSLYFKEWHEKDLTDHILRDRNHPSVFMWSVGNEIPEQQGGKDTVGRNITRALVNIVKRLDNRPVTAGMNYTQNDNNLYLSGALDILGINYHHKQWEDLGKNLFPGNKPYILAENTSALATRGHYDMPSDSIRRWAGIKDITKTGNPDYTMSAYENASAPWASTNEEALKLFLKYPYLSGMYLWTGFDYLGEPTPYPFPARSSYFGIVDIAGFPKDSYYLYKSVFTKENVLHVLPHWNWTPGQVIDVHVYFNNADEVELFVNNQSVGKKSKQADDLFVRFNGLKFEPGELKAVSRKNGNVVMQTVKRTAGKAYRLVAAVDRNTINADHEDLPFVKISVVDKDGNLVPDANNTLRYRVQGTGKIRALDNGYQADLEPYSNTSYRKAYNGLGLAIIQASGQKGKISLQVSSEGLQPSTVTIDVK</sequence>
<comment type="caution">
    <text evidence="10">The sequence shown here is derived from an EMBL/GenBank/DDBJ whole genome shotgun (WGS) entry which is preliminary data.</text>
</comment>
<dbReference type="InterPro" id="IPR008979">
    <property type="entry name" value="Galactose-bd-like_sf"/>
</dbReference>
<evidence type="ECO:0000259" key="9">
    <source>
        <dbReference type="Pfam" id="PF22666"/>
    </source>
</evidence>
<feature type="domain" description="Glycoside hydrolase family 2 immunoglobulin-like beta-sandwich" evidence="5">
    <location>
        <begin position="188"/>
        <end position="285"/>
    </location>
</feature>
<evidence type="ECO:0000313" key="10">
    <source>
        <dbReference type="EMBL" id="MCU7693114.1"/>
    </source>
</evidence>
<dbReference type="GO" id="GO:0004553">
    <property type="term" value="F:hydrolase activity, hydrolyzing O-glycosyl compounds"/>
    <property type="evidence" value="ECO:0007669"/>
    <property type="project" value="InterPro"/>
</dbReference>
<feature type="domain" description="Beta-mannosidase-like galactose-binding" evidence="9">
    <location>
        <begin position="83"/>
        <end position="153"/>
    </location>
</feature>
<evidence type="ECO:0000259" key="8">
    <source>
        <dbReference type="Pfam" id="PF18565"/>
    </source>
</evidence>
<reference evidence="10" key="1">
    <citation type="submission" date="2022-10" db="EMBL/GenBank/DDBJ databases">
        <authorList>
            <person name="Kim H.S."/>
            <person name="Kim J.-S."/>
            <person name="Suh M.K."/>
            <person name="Eom M.K."/>
            <person name="Lee J.-S."/>
        </authorList>
    </citation>
    <scope>NUCLEOTIDE SEQUENCE</scope>
    <source>
        <strain evidence="10">LIP-5</strain>
    </source>
</reference>
<evidence type="ECO:0000259" key="7">
    <source>
        <dbReference type="Pfam" id="PF16355"/>
    </source>
</evidence>
<dbReference type="InterPro" id="IPR054593">
    <property type="entry name" value="Beta-mannosidase-like_N2"/>
</dbReference>
<evidence type="ECO:0000256" key="3">
    <source>
        <dbReference type="ARBA" id="ARBA00023295"/>
    </source>
</evidence>
<protein>
    <submittedName>
        <fullName evidence="10">DUF4982 domain-containing protein</fullName>
    </submittedName>
</protein>
<comment type="similarity">
    <text evidence="1">Belongs to the glycosyl hydrolase 2 family.</text>
</comment>
<dbReference type="InterPro" id="IPR013783">
    <property type="entry name" value="Ig-like_fold"/>
</dbReference>
<dbReference type="Gene3D" id="2.60.120.260">
    <property type="entry name" value="Galactose-binding domain-like"/>
    <property type="match status" value="1"/>
</dbReference>
<dbReference type="AlphaFoldDB" id="A0AAE3IK37"/>
<evidence type="ECO:0000313" key="11">
    <source>
        <dbReference type="Proteomes" id="UP001209317"/>
    </source>
</evidence>
<dbReference type="GO" id="GO:0005975">
    <property type="term" value="P:carbohydrate metabolic process"/>
    <property type="evidence" value="ECO:0007669"/>
    <property type="project" value="InterPro"/>
</dbReference>
<dbReference type="InterPro" id="IPR036156">
    <property type="entry name" value="Beta-gal/glucu_dom_sf"/>
</dbReference>
<keyword evidence="2" id="KW-0378">Hydrolase</keyword>
<evidence type="ECO:0000256" key="2">
    <source>
        <dbReference type="ARBA" id="ARBA00022801"/>
    </source>
</evidence>
<feature type="signal peptide" evidence="4">
    <location>
        <begin position="1"/>
        <end position="20"/>
    </location>
</feature>
<dbReference type="InterPro" id="IPR051913">
    <property type="entry name" value="GH2_Domain-Containing"/>
</dbReference>
<gene>
    <name evidence="10" type="ORF">OD355_01140</name>
</gene>
<dbReference type="SUPFAM" id="SSF49303">
    <property type="entry name" value="beta-Galactosidase/glucuronidase domain"/>
    <property type="match status" value="1"/>
</dbReference>
<dbReference type="PANTHER" id="PTHR42732:SF1">
    <property type="entry name" value="BETA-MANNOSIDASE"/>
    <property type="match status" value="1"/>
</dbReference>
<dbReference type="InterPro" id="IPR006103">
    <property type="entry name" value="Glyco_hydro_2_cat"/>
</dbReference>
<dbReference type="InterPro" id="IPR006102">
    <property type="entry name" value="Ig-like_GH2"/>
</dbReference>
<keyword evidence="3" id="KW-0326">Glycosidase</keyword>
<dbReference type="PROSITE" id="PS00608">
    <property type="entry name" value="GLYCOSYL_HYDROL_F2_2"/>
    <property type="match status" value="1"/>
</dbReference>